<sequence length="129" mass="14736">MVSMFDKYDNLDPNYVPINTYWPTAPDYIPSATLLTPKFSFGDTVLIKFQINKDLAEVYKNDGLSLTIYNFRGEVVYRTSQNLTDEIMKFKVISVSPLLEGVYYIHLAIVSGKGTFTIYDRRTPCLTIA</sequence>
<accession>A0A8S5M758</accession>
<reference evidence="1" key="1">
    <citation type="journal article" date="2021" name="Proc. Natl. Acad. Sci. U.S.A.">
        <title>A Catalog of Tens of Thousands of Viruses from Human Metagenomes Reveals Hidden Associations with Chronic Diseases.</title>
        <authorList>
            <person name="Tisza M.J."/>
            <person name="Buck C.B."/>
        </authorList>
    </citation>
    <scope>NUCLEOTIDE SEQUENCE</scope>
    <source>
        <strain evidence="1">Ctrgt10</strain>
    </source>
</reference>
<protein>
    <submittedName>
        <fullName evidence="1">WztC-like protein</fullName>
    </submittedName>
</protein>
<proteinExistence type="predicted"/>
<organism evidence="1">
    <name type="scientific">Siphoviridae sp. ctrgt10</name>
    <dbReference type="NCBI Taxonomy" id="2826479"/>
    <lineage>
        <taxon>Viruses</taxon>
        <taxon>Duplodnaviria</taxon>
        <taxon>Heunggongvirae</taxon>
        <taxon>Uroviricota</taxon>
        <taxon>Caudoviricetes</taxon>
    </lineage>
</organism>
<name>A0A8S5M758_9CAUD</name>
<dbReference type="EMBL" id="BK014839">
    <property type="protein sequence ID" value="DAD78062.1"/>
    <property type="molecule type" value="Genomic_DNA"/>
</dbReference>
<evidence type="ECO:0000313" key="1">
    <source>
        <dbReference type="EMBL" id="DAD78062.1"/>
    </source>
</evidence>